<evidence type="ECO:0000313" key="3">
    <source>
        <dbReference type="EMBL" id="GAA4547164.1"/>
    </source>
</evidence>
<evidence type="ECO:0000313" key="4">
    <source>
        <dbReference type="Proteomes" id="UP001501598"/>
    </source>
</evidence>
<keyword evidence="4" id="KW-1185">Reference proteome</keyword>
<sequence>MGEHRRGPSRVWLSPAEADRLLDGGGRRRDLRRLLDAAAALGSARELRGESGARAAFAAAATGLPHPVRTPRLVAARTIIAVLALAGTATGGVAIAASRPSPAPATPSPRPGPAVWVGTPAAAVGDAAMWAGTLGNRAPRAETDATRPVSGAGIVEECTPAGCGSDPAPVADAPSAPRGAEEPGSTAAAVAPEAPGQARRAGTPAGPRKADPREGEDG</sequence>
<dbReference type="Proteomes" id="UP001501598">
    <property type="component" value="Unassembled WGS sequence"/>
</dbReference>
<feature type="compositionally biased region" description="Low complexity" evidence="1">
    <location>
        <begin position="187"/>
        <end position="198"/>
    </location>
</feature>
<keyword evidence="2" id="KW-0472">Membrane</keyword>
<reference evidence="4" key="1">
    <citation type="journal article" date="2019" name="Int. J. Syst. Evol. Microbiol.">
        <title>The Global Catalogue of Microorganisms (GCM) 10K type strain sequencing project: providing services to taxonomists for standard genome sequencing and annotation.</title>
        <authorList>
            <consortium name="The Broad Institute Genomics Platform"/>
            <consortium name="The Broad Institute Genome Sequencing Center for Infectious Disease"/>
            <person name="Wu L."/>
            <person name="Ma J."/>
        </authorList>
    </citation>
    <scope>NUCLEOTIDE SEQUENCE [LARGE SCALE GENOMIC DNA]</scope>
    <source>
        <strain evidence="4">JCM 17906</strain>
    </source>
</reference>
<feature type="transmembrane region" description="Helical" evidence="2">
    <location>
        <begin position="74"/>
        <end position="97"/>
    </location>
</feature>
<name>A0ABP8RUF1_9PSEU</name>
<gene>
    <name evidence="3" type="ORF">GCM10023175_30910</name>
</gene>
<protein>
    <submittedName>
        <fullName evidence="3">Uncharacterized protein</fullName>
    </submittedName>
</protein>
<keyword evidence="2" id="KW-1133">Transmembrane helix</keyword>
<feature type="region of interest" description="Disordered" evidence="1">
    <location>
        <begin position="139"/>
        <end position="218"/>
    </location>
</feature>
<organism evidence="3 4">
    <name type="scientific">Pseudonocardia xishanensis</name>
    <dbReference type="NCBI Taxonomy" id="630995"/>
    <lineage>
        <taxon>Bacteria</taxon>
        <taxon>Bacillati</taxon>
        <taxon>Actinomycetota</taxon>
        <taxon>Actinomycetes</taxon>
        <taxon>Pseudonocardiales</taxon>
        <taxon>Pseudonocardiaceae</taxon>
        <taxon>Pseudonocardia</taxon>
    </lineage>
</organism>
<comment type="caution">
    <text evidence="3">The sequence shown here is derived from an EMBL/GenBank/DDBJ whole genome shotgun (WGS) entry which is preliminary data.</text>
</comment>
<feature type="compositionally biased region" description="Basic and acidic residues" evidence="1">
    <location>
        <begin position="208"/>
        <end position="218"/>
    </location>
</feature>
<evidence type="ECO:0000256" key="2">
    <source>
        <dbReference type="SAM" id="Phobius"/>
    </source>
</evidence>
<accession>A0ABP8RUF1</accession>
<dbReference type="RefSeq" id="WP_345418015.1">
    <property type="nucleotide sequence ID" value="NZ_BAABGT010000034.1"/>
</dbReference>
<feature type="compositionally biased region" description="Low complexity" evidence="1">
    <location>
        <begin position="165"/>
        <end position="177"/>
    </location>
</feature>
<evidence type="ECO:0000256" key="1">
    <source>
        <dbReference type="SAM" id="MobiDB-lite"/>
    </source>
</evidence>
<keyword evidence="2" id="KW-0812">Transmembrane</keyword>
<dbReference type="EMBL" id="BAABGT010000034">
    <property type="protein sequence ID" value="GAA4547164.1"/>
    <property type="molecule type" value="Genomic_DNA"/>
</dbReference>
<proteinExistence type="predicted"/>